<dbReference type="Pfam" id="PF13464">
    <property type="entry name" value="RodZ_C"/>
    <property type="match status" value="1"/>
</dbReference>
<protein>
    <recommendedName>
        <fullName evidence="2">Cytoskeleton protein RodZ-like C-terminal domain-containing protein</fullName>
    </recommendedName>
</protein>
<dbReference type="InterPro" id="IPR025194">
    <property type="entry name" value="RodZ-like_C"/>
</dbReference>
<dbReference type="GO" id="GO:0003677">
    <property type="term" value="F:DNA binding"/>
    <property type="evidence" value="ECO:0007669"/>
    <property type="project" value="InterPro"/>
</dbReference>
<keyword evidence="1" id="KW-0472">Membrane</keyword>
<dbReference type="PANTHER" id="PTHR34475:SF1">
    <property type="entry name" value="CYTOSKELETON PROTEIN RODZ"/>
    <property type="match status" value="1"/>
</dbReference>
<dbReference type="Gene3D" id="1.10.260.40">
    <property type="entry name" value="lambda repressor-like DNA-binding domains"/>
    <property type="match status" value="1"/>
</dbReference>
<proteinExistence type="predicted"/>
<dbReference type="AlphaFoldDB" id="A0A6J4JU80"/>
<reference evidence="3" key="1">
    <citation type="submission" date="2020-02" db="EMBL/GenBank/DDBJ databases">
        <authorList>
            <person name="Meier V. D."/>
        </authorList>
    </citation>
    <scope>NUCLEOTIDE SEQUENCE</scope>
    <source>
        <strain evidence="3">AVDCRST_MAG92</strain>
    </source>
</reference>
<keyword evidence="1" id="KW-0812">Transmembrane</keyword>
<dbReference type="InterPro" id="IPR050400">
    <property type="entry name" value="Bact_Cytoskel_RodZ"/>
</dbReference>
<evidence type="ECO:0000313" key="3">
    <source>
        <dbReference type="EMBL" id="CAA9287693.1"/>
    </source>
</evidence>
<dbReference type="SUPFAM" id="SSF47413">
    <property type="entry name" value="lambda repressor-like DNA-binding domains"/>
    <property type="match status" value="1"/>
</dbReference>
<feature type="transmembrane region" description="Helical" evidence="1">
    <location>
        <begin position="111"/>
        <end position="132"/>
    </location>
</feature>
<dbReference type="EMBL" id="CADCTM010000707">
    <property type="protein sequence ID" value="CAA9287693.1"/>
    <property type="molecule type" value="Genomic_DNA"/>
</dbReference>
<evidence type="ECO:0000256" key="1">
    <source>
        <dbReference type="SAM" id="Phobius"/>
    </source>
</evidence>
<dbReference type="Pfam" id="PF13413">
    <property type="entry name" value="HTH_25"/>
    <property type="match status" value="1"/>
</dbReference>
<evidence type="ECO:0000259" key="2">
    <source>
        <dbReference type="Pfam" id="PF13464"/>
    </source>
</evidence>
<name>A0A6J4JU80_9CYAN</name>
<dbReference type="PANTHER" id="PTHR34475">
    <property type="match status" value="1"/>
</dbReference>
<feature type="domain" description="Cytoskeleton protein RodZ-like C-terminal" evidence="2">
    <location>
        <begin position="189"/>
        <end position="255"/>
    </location>
</feature>
<keyword evidence="1" id="KW-1133">Transmembrane helix</keyword>
<dbReference type="InterPro" id="IPR010982">
    <property type="entry name" value="Lambda_DNA-bd_dom_sf"/>
</dbReference>
<organism evidence="3">
    <name type="scientific">uncultured Coleofasciculus sp</name>
    <dbReference type="NCBI Taxonomy" id="1267456"/>
    <lineage>
        <taxon>Bacteria</taxon>
        <taxon>Bacillati</taxon>
        <taxon>Cyanobacteriota</taxon>
        <taxon>Cyanophyceae</taxon>
        <taxon>Coleofasciculales</taxon>
        <taxon>Coleofasciculaceae</taxon>
        <taxon>Coleofasciculus</taxon>
        <taxon>environmental samples</taxon>
    </lineage>
</organism>
<accession>A0A6J4JU80</accession>
<sequence>MKENKLNSQQEQIEKLEELGSRLRQCRTAQSLPIEEVAARTRIQARLLNAIEEGRLDQLPEPVYIRGFIKQFAEAVGLNGVEFASTFPMGSSLPLLRSTWKHLPTAQLRPIHLYGVYILLVIGAVNGLSFLVRRSATPVAYLNDYPQQNQQLPAPNTLPAMNLQQKLGDNKASEVTQRGQNGKSVQVGVTLKAKSWMRVVVDGRLEFEGFLPEGTQRTWAADEKVSVLAGNAGGVMVEFNNKSAQPMGAPGVPQEVTFAANHKSRS</sequence>
<gene>
    <name evidence="3" type="ORF">AVDCRST_MAG92-4051</name>
</gene>